<dbReference type="EMBL" id="FZQB01000010">
    <property type="protein sequence ID" value="SNT75240.1"/>
    <property type="molecule type" value="Genomic_DNA"/>
</dbReference>
<proteinExistence type="predicted"/>
<name>A0A239PYJ3_9RHOB</name>
<evidence type="ECO:0000313" key="2">
    <source>
        <dbReference type="Proteomes" id="UP000198307"/>
    </source>
</evidence>
<protein>
    <submittedName>
        <fullName evidence="1">Uncharacterized protein</fullName>
    </submittedName>
</protein>
<reference evidence="1 2" key="1">
    <citation type="submission" date="2017-07" db="EMBL/GenBank/DDBJ databases">
        <authorList>
            <person name="Sun Z.S."/>
            <person name="Albrecht U."/>
            <person name="Echele G."/>
            <person name="Lee C.C."/>
        </authorList>
    </citation>
    <scope>NUCLEOTIDE SEQUENCE [LARGE SCALE GENOMIC DNA]</scope>
    <source>
        <strain evidence="1 2">DSM 14827</strain>
    </source>
</reference>
<dbReference type="AlphaFoldDB" id="A0A239PYJ3"/>
<keyword evidence="2" id="KW-1185">Reference proteome</keyword>
<organism evidence="1 2">
    <name type="scientific">Paracoccus seriniphilus</name>
    <dbReference type="NCBI Taxonomy" id="184748"/>
    <lineage>
        <taxon>Bacteria</taxon>
        <taxon>Pseudomonadati</taxon>
        <taxon>Pseudomonadota</taxon>
        <taxon>Alphaproteobacteria</taxon>
        <taxon>Rhodobacterales</taxon>
        <taxon>Paracoccaceae</taxon>
        <taxon>Paracoccus</taxon>
    </lineage>
</organism>
<dbReference type="Pfam" id="PF20242">
    <property type="entry name" value="Emfourin"/>
    <property type="match status" value="1"/>
</dbReference>
<accession>A0A239PYJ3</accession>
<evidence type="ECO:0000313" key="1">
    <source>
        <dbReference type="EMBL" id="SNT75240.1"/>
    </source>
</evidence>
<dbReference type="InterPro" id="IPR049457">
    <property type="entry name" value="Emfourin"/>
</dbReference>
<gene>
    <name evidence="1" type="ORF">SAMN05444959_11060</name>
</gene>
<sequence length="104" mass="11143">MGVISGGCVAMIIEIASQGGFGGIAASALHKRIDVDQQVGPLRQELCEAFGPAELARLARTPCNNCADRVTYSITIIQGSDAPQNFILREDQLPPDTLDLLDRF</sequence>
<dbReference type="Proteomes" id="UP000198307">
    <property type="component" value="Unassembled WGS sequence"/>
</dbReference>